<sequence>MTKSLQSIIFFLTILLLSVLNGQTRYTLAVYSGEWNQSSSWSPAGVPGVRDSVILTSGTVQIPTGQSITAGYIHLSNMATIENYGTLTLAGKLEWENGTITGIGKTIVDSGGTVEIRTGGVHNFEGTIENNGHFLVYAGNVGFLASTTLLTNNNTVELFNKGYLGEHEWGEFVNNGDLFKRDSTGLTELVTVFTNNGTIEITSGELALNLNSTLRGTIYIGEEGTLGSSYGWHSLYNPQLRGEGTLNINGGIFRVRETDLSLPGNLSIHLSNTGQLEGSANITINGVFLWEGGVLGDSATITLSKTASVSLTSPDTKWLGGRVVNQTAMYWNGGTVNLQWDAIFVNDSSFYALAANEVFGNNKGWLQNYGTLIQQGVEGKTTFSPLHFTNYGTLEIESTGFMECLAAFYNEEDGIIKGSGTFFTYNSFQKNSGTVSPGASPDTLHITGNFPQDSAGVLLIELGGYETGFNHDQLIVDGEADLAGTLSVKFIDGFVPQVGDSFIFLNYKSVSGRFDSLSIDGDSLHATVTYNSDHATLVVDGVTGFKKETEARPTAFRLWGNYPNPFNPATTIRYDLPARGLVVLTIYNSAGQKVRTLLNRIQGAGSKKVVWDGRNDLGGTLPSGAYYYRLTSGKQSRSGKMLLLK</sequence>
<protein>
    <submittedName>
        <fullName evidence="2">T9SS type A sorting domain-containing protein</fullName>
    </submittedName>
</protein>
<name>A0A7V1PVU2_CALAY</name>
<dbReference type="EMBL" id="DRLD01000325">
    <property type="protein sequence ID" value="HED11341.1"/>
    <property type="molecule type" value="Genomic_DNA"/>
</dbReference>
<dbReference type="InterPro" id="IPR011050">
    <property type="entry name" value="Pectin_lyase_fold/virulence"/>
</dbReference>
<accession>A0A7V1PVU2</accession>
<evidence type="ECO:0000259" key="1">
    <source>
        <dbReference type="Pfam" id="PF13860"/>
    </source>
</evidence>
<organism evidence="2">
    <name type="scientific">Caldithrix abyssi</name>
    <dbReference type="NCBI Taxonomy" id="187145"/>
    <lineage>
        <taxon>Bacteria</taxon>
        <taxon>Pseudomonadati</taxon>
        <taxon>Calditrichota</taxon>
        <taxon>Calditrichia</taxon>
        <taxon>Calditrichales</taxon>
        <taxon>Calditrichaceae</taxon>
        <taxon>Caldithrix</taxon>
    </lineage>
</organism>
<feature type="domain" description="FlgD/Vpr Ig-like" evidence="1">
    <location>
        <begin position="582"/>
        <end position="634"/>
    </location>
</feature>
<dbReference type="Gene3D" id="2.60.40.4070">
    <property type="match status" value="1"/>
</dbReference>
<dbReference type="AlphaFoldDB" id="A0A7V1PVU2"/>
<comment type="caution">
    <text evidence="2">The sequence shown here is derived from an EMBL/GenBank/DDBJ whole genome shotgun (WGS) entry which is preliminary data.</text>
</comment>
<proteinExistence type="predicted"/>
<dbReference type="InterPro" id="IPR026444">
    <property type="entry name" value="Secre_tail"/>
</dbReference>
<reference evidence="2" key="1">
    <citation type="journal article" date="2020" name="mSystems">
        <title>Genome- and Community-Level Interaction Insights into Carbon Utilization and Element Cycling Functions of Hydrothermarchaeota in Hydrothermal Sediment.</title>
        <authorList>
            <person name="Zhou Z."/>
            <person name="Liu Y."/>
            <person name="Xu W."/>
            <person name="Pan J."/>
            <person name="Luo Z.H."/>
            <person name="Li M."/>
        </authorList>
    </citation>
    <scope>NUCLEOTIDE SEQUENCE [LARGE SCALE GENOMIC DNA]</scope>
    <source>
        <strain evidence="2">HyVt-456</strain>
    </source>
</reference>
<gene>
    <name evidence="2" type="ORF">ENJ10_11685</name>
</gene>
<dbReference type="NCBIfam" id="TIGR04183">
    <property type="entry name" value="Por_Secre_tail"/>
    <property type="match status" value="1"/>
</dbReference>
<dbReference type="Pfam" id="PF13860">
    <property type="entry name" value="FlgD_ig"/>
    <property type="match status" value="1"/>
</dbReference>
<dbReference type="SUPFAM" id="SSF51126">
    <property type="entry name" value="Pectin lyase-like"/>
    <property type="match status" value="1"/>
</dbReference>
<evidence type="ECO:0000313" key="2">
    <source>
        <dbReference type="EMBL" id="HED11341.1"/>
    </source>
</evidence>
<dbReference type="InterPro" id="IPR025965">
    <property type="entry name" value="FlgD/Vpr_Ig-like"/>
</dbReference>
<dbReference type="Proteomes" id="UP000886005">
    <property type="component" value="Unassembled WGS sequence"/>
</dbReference>